<evidence type="ECO:0000313" key="1">
    <source>
        <dbReference type="EMBL" id="GFY73995.1"/>
    </source>
</evidence>
<organism evidence="1 2">
    <name type="scientific">Trichonephila inaurata madagascariensis</name>
    <dbReference type="NCBI Taxonomy" id="2747483"/>
    <lineage>
        <taxon>Eukaryota</taxon>
        <taxon>Metazoa</taxon>
        <taxon>Ecdysozoa</taxon>
        <taxon>Arthropoda</taxon>
        <taxon>Chelicerata</taxon>
        <taxon>Arachnida</taxon>
        <taxon>Araneae</taxon>
        <taxon>Araneomorphae</taxon>
        <taxon>Entelegynae</taxon>
        <taxon>Araneoidea</taxon>
        <taxon>Nephilidae</taxon>
        <taxon>Trichonephila</taxon>
        <taxon>Trichonephila inaurata</taxon>
    </lineage>
</organism>
<dbReference type="AlphaFoldDB" id="A0A8X6YNC2"/>
<dbReference type="EMBL" id="BMAV01020502">
    <property type="protein sequence ID" value="GFY73995.1"/>
    <property type="molecule type" value="Genomic_DNA"/>
</dbReference>
<name>A0A8X6YNC2_9ARAC</name>
<protein>
    <submittedName>
        <fullName evidence="1">Uncharacterized protein</fullName>
    </submittedName>
</protein>
<gene>
    <name evidence="1" type="ORF">TNIN_282331</name>
</gene>
<dbReference type="Proteomes" id="UP000886998">
    <property type="component" value="Unassembled WGS sequence"/>
</dbReference>
<comment type="caution">
    <text evidence="1">The sequence shown here is derived from an EMBL/GenBank/DDBJ whole genome shotgun (WGS) entry which is preliminary data.</text>
</comment>
<proteinExistence type="predicted"/>
<evidence type="ECO:0000313" key="2">
    <source>
        <dbReference type="Proteomes" id="UP000886998"/>
    </source>
</evidence>
<accession>A0A8X6YNC2</accession>
<sequence length="86" mass="9854">MLMPVFNAEDRQRLFLENPKLDGLNSTPYSEYDLVIINRNNLTCSGVIVCKDKLSSDNSCNKLHIRLAKCSPITHSNYCTTREKVY</sequence>
<reference evidence="1" key="1">
    <citation type="submission" date="2020-08" db="EMBL/GenBank/DDBJ databases">
        <title>Multicomponent nature underlies the extraordinary mechanical properties of spider dragline silk.</title>
        <authorList>
            <person name="Kono N."/>
            <person name="Nakamura H."/>
            <person name="Mori M."/>
            <person name="Yoshida Y."/>
            <person name="Ohtoshi R."/>
            <person name="Malay A.D."/>
            <person name="Moran D.A.P."/>
            <person name="Tomita M."/>
            <person name="Numata K."/>
            <person name="Arakawa K."/>
        </authorList>
    </citation>
    <scope>NUCLEOTIDE SEQUENCE</scope>
</reference>
<keyword evidence="2" id="KW-1185">Reference proteome</keyword>